<dbReference type="eggNOG" id="COG1718">
    <property type="taxonomic scope" value="Bacteria"/>
</dbReference>
<feature type="domain" description="HipA-like kinase" evidence="1">
    <location>
        <begin position="36"/>
        <end position="270"/>
    </location>
</feature>
<name>K6VE80_9MICO</name>
<evidence type="ECO:0000313" key="2">
    <source>
        <dbReference type="EMBL" id="GAB94518.1"/>
    </source>
</evidence>
<protein>
    <recommendedName>
        <fullName evidence="1">HipA-like kinase domain-containing protein</fullName>
    </recommendedName>
</protein>
<comment type="caution">
    <text evidence="2">The sequence shown here is derived from an EMBL/GenBank/DDBJ whole genome shotgun (WGS) entry which is preliminary data.</text>
</comment>
<dbReference type="Proteomes" id="UP000008366">
    <property type="component" value="Unassembled WGS sequence"/>
</dbReference>
<dbReference type="RefSeq" id="WP_006591051.1">
    <property type="nucleotide sequence ID" value="NZ_BAHD01000005.1"/>
</dbReference>
<dbReference type="Pfam" id="PF20613">
    <property type="entry name" value="HipA_2"/>
    <property type="match status" value="1"/>
</dbReference>
<dbReference type="EMBL" id="BAHD01000005">
    <property type="protein sequence ID" value="GAB94518.1"/>
    <property type="molecule type" value="Genomic_DNA"/>
</dbReference>
<evidence type="ECO:0000313" key="3">
    <source>
        <dbReference type="Proteomes" id="UP000008366"/>
    </source>
</evidence>
<dbReference type="STRING" id="1184609.KILIM_005_01350"/>
<dbReference type="AlphaFoldDB" id="K6VE80"/>
<evidence type="ECO:0000259" key="1">
    <source>
        <dbReference type="Pfam" id="PF20613"/>
    </source>
</evidence>
<keyword evidence="3" id="KW-1185">Reference proteome</keyword>
<sequence>MPPDSTPNSALDSASDTALGADLRRVTATRYVVPFREGGSLPGLVEADDLGMYVTKFTGAGQGVKVLVAEVIVAGLARALDLPVPDLVGIELPAAIAKYEADEEVQDLLNASPGLNLGVDYLPGAFGYDGSRPAAADQAEAILWLDALTANVDRTWDNPNLLVWHRNTWLIDHGAALYFHHGWPSRPPNPQRFAAQRFDADRHVLRDLAPDPGARHAELAARLDDRTLERVVGAVPAQWLEPTQTLPDEQALRTAYVEHLRARIEAPQAWLPGPATAGGGRR</sequence>
<proteinExistence type="predicted"/>
<organism evidence="2 3">
    <name type="scientific">Kineosphaera limosa NBRC 100340</name>
    <dbReference type="NCBI Taxonomy" id="1184609"/>
    <lineage>
        <taxon>Bacteria</taxon>
        <taxon>Bacillati</taxon>
        <taxon>Actinomycetota</taxon>
        <taxon>Actinomycetes</taxon>
        <taxon>Micrococcales</taxon>
        <taxon>Dermatophilaceae</taxon>
        <taxon>Kineosphaera</taxon>
    </lineage>
</organism>
<reference evidence="2 3" key="1">
    <citation type="submission" date="2012-08" db="EMBL/GenBank/DDBJ databases">
        <title>Whole genome shotgun sequence of Kineosphaera limosa NBRC 100340.</title>
        <authorList>
            <person name="Yoshida I."/>
            <person name="Isaki S."/>
            <person name="Hosoyama A."/>
            <person name="Tsuchikane K."/>
            <person name="Katsumata H."/>
            <person name="Ando Y."/>
            <person name="Ohji S."/>
            <person name="Hamada M."/>
            <person name="Tamura T."/>
            <person name="Yamazoe A."/>
            <person name="Yamazaki S."/>
            <person name="Fujita N."/>
        </authorList>
    </citation>
    <scope>NUCLEOTIDE SEQUENCE [LARGE SCALE GENOMIC DNA]</scope>
    <source>
        <strain evidence="2 3">NBRC 100340</strain>
    </source>
</reference>
<dbReference type="InterPro" id="IPR046748">
    <property type="entry name" value="HipA_2"/>
</dbReference>
<gene>
    <name evidence="2" type="ORF">KILIM_005_01350</name>
</gene>
<accession>K6VE80</accession>